<evidence type="ECO:0000256" key="1">
    <source>
        <dbReference type="SAM" id="MobiDB-lite"/>
    </source>
</evidence>
<feature type="region of interest" description="Disordered" evidence="1">
    <location>
        <begin position="89"/>
        <end position="110"/>
    </location>
</feature>
<comment type="caution">
    <text evidence="2">The sequence shown here is derived from an EMBL/GenBank/DDBJ whole genome shotgun (WGS) entry which is preliminary data.</text>
</comment>
<evidence type="ECO:0000313" key="2">
    <source>
        <dbReference type="EMBL" id="KAG5638497.1"/>
    </source>
</evidence>
<feature type="compositionally biased region" description="Basic and acidic residues" evidence="1">
    <location>
        <begin position="89"/>
        <end position="102"/>
    </location>
</feature>
<keyword evidence="3" id="KW-1185">Reference proteome</keyword>
<reference evidence="2" key="1">
    <citation type="submission" date="2021-02" db="EMBL/GenBank/DDBJ databases">
        <authorList>
            <person name="Nieuwenhuis M."/>
            <person name="Van De Peppel L.J.J."/>
        </authorList>
    </citation>
    <scope>NUCLEOTIDE SEQUENCE</scope>
    <source>
        <strain evidence="2">D49</strain>
    </source>
</reference>
<reference evidence="2" key="2">
    <citation type="submission" date="2021-10" db="EMBL/GenBank/DDBJ databases">
        <title>Phylogenomics reveals ancestral predisposition of the termite-cultivated fungus Termitomyces towards a domesticated lifestyle.</title>
        <authorList>
            <person name="Auxier B."/>
            <person name="Grum-Grzhimaylo A."/>
            <person name="Cardenas M.E."/>
            <person name="Lodge J.D."/>
            <person name="Laessoe T."/>
            <person name="Pedersen O."/>
            <person name="Smith M.E."/>
            <person name="Kuyper T.W."/>
            <person name="Franco-Molano E.A."/>
            <person name="Baroni T.J."/>
            <person name="Aanen D.K."/>
        </authorList>
    </citation>
    <scope>NUCLEOTIDE SEQUENCE</scope>
    <source>
        <strain evidence="2">D49</strain>
    </source>
</reference>
<dbReference type="AlphaFoldDB" id="A0A9P7G0G1"/>
<evidence type="ECO:0000313" key="3">
    <source>
        <dbReference type="Proteomes" id="UP000717328"/>
    </source>
</evidence>
<proteinExistence type="predicted"/>
<dbReference type="Proteomes" id="UP000717328">
    <property type="component" value="Unassembled WGS sequence"/>
</dbReference>
<gene>
    <name evidence="2" type="ORF">H0H81_012302</name>
</gene>
<protein>
    <submittedName>
        <fullName evidence="2">Uncharacterized protein</fullName>
    </submittedName>
</protein>
<name>A0A9P7G0G1_9AGAR</name>
<organism evidence="2 3">
    <name type="scientific">Sphagnurus paluster</name>
    <dbReference type="NCBI Taxonomy" id="117069"/>
    <lineage>
        <taxon>Eukaryota</taxon>
        <taxon>Fungi</taxon>
        <taxon>Dikarya</taxon>
        <taxon>Basidiomycota</taxon>
        <taxon>Agaricomycotina</taxon>
        <taxon>Agaricomycetes</taxon>
        <taxon>Agaricomycetidae</taxon>
        <taxon>Agaricales</taxon>
        <taxon>Tricholomatineae</taxon>
        <taxon>Lyophyllaceae</taxon>
        <taxon>Sphagnurus</taxon>
    </lineage>
</organism>
<sequence>MEDKSKHCCLLPAAMTAIKISYTLNPPAETVQQCATANLSPSKTQAFPVEANAAEGHELYYGALQRAIAGAKDQLGNELTGWRDAVGKAESNKETAKTLKYDADEEEEEE</sequence>
<dbReference type="EMBL" id="JABCKI010005759">
    <property type="protein sequence ID" value="KAG5638497.1"/>
    <property type="molecule type" value="Genomic_DNA"/>
</dbReference>
<dbReference type="OrthoDB" id="2553859at2759"/>
<accession>A0A9P7G0G1</accession>